<dbReference type="RefSeq" id="WP_212698405.1">
    <property type="nucleotide sequence ID" value="NZ_CP058649.1"/>
</dbReference>
<evidence type="ECO:0000313" key="1">
    <source>
        <dbReference type="EMBL" id="QUI22910.1"/>
    </source>
</evidence>
<accession>A0A8J8MJP9</accession>
<proteinExistence type="predicted"/>
<protein>
    <submittedName>
        <fullName evidence="1">Uncharacterized protein</fullName>
    </submittedName>
</protein>
<evidence type="ECO:0000313" key="2">
    <source>
        <dbReference type="Proteomes" id="UP000683246"/>
    </source>
</evidence>
<gene>
    <name evidence="1" type="ORF">HZI73_11695</name>
</gene>
<dbReference type="AlphaFoldDB" id="A0A8J8MJP9"/>
<reference evidence="1" key="1">
    <citation type="submission" date="2020-07" db="EMBL/GenBank/DDBJ databases">
        <title>Vallitalea pronyensis genome.</title>
        <authorList>
            <person name="Postec A."/>
        </authorList>
    </citation>
    <scope>NUCLEOTIDE SEQUENCE</scope>
    <source>
        <strain evidence="1">FatNI3</strain>
    </source>
</reference>
<organism evidence="1 2">
    <name type="scientific">Vallitalea pronyensis</name>
    <dbReference type="NCBI Taxonomy" id="1348613"/>
    <lineage>
        <taxon>Bacteria</taxon>
        <taxon>Bacillati</taxon>
        <taxon>Bacillota</taxon>
        <taxon>Clostridia</taxon>
        <taxon>Lachnospirales</taxon>
        <taxon>Vallitaleaceae</taxon>
        <taxon>Vallitalea</taxon>
    </lineage>
</organism>
<sequence>MKHMNRIFMMLIALLLLSAIFTYYGLETNALKAEPKPYEKLLTQFFQDYTTKTEGKKLYVDHKDMNMTRKFELEAIHYGKFIDHEDEILVLLKELDVPHAAGFYSIYMGVFDGKTLLLKSPIQDVHADEGRFVFYEGSHGKQYMMFTGSVTYQGWTTYTSMLFEARTKAWHVSYQQDEQDWAGHRVEATSRGLLVFKNVLVGEDSSPEYDYTFQKELLWNPNTKTFDNKSIDP</sequence>
<keyword evidence="2" id="KW-1185">Reference proteome</keyword>
<name>A0A8J8MJP9_9FIRM</name>
<dbReference type="KEGG" id="vpy:HZI73_11695"/>
<dbReference type="EMBL" id="CP058649">
    <property type="protein sequence ID" value="QUI22910.1"/>
    <property type="molecule type" value="Genomic_DNA"/>
</dbReference>
<dbReference type="Proteomes" id="UP000683246">
    <property type="component" value="Chromosome"/>
</dbReference>